<accession>A0ABV6G2R3</accession>
<comment type="similarity">
    <text evidence="1">Belongs to the short-chain dehydrogenases/reductases (SDR) family.</text>
</comment>
<evidence type="ECO:0000256" key="2">
    <source>
        <dbReference type="ARBA" id="ARBA00023002"/>
    </source>
</evidence>
<dbReference type="Proteomes" id="UP001589814">
    <property type="component" value="Unassembled WGS sequence"/>
</dbReference>
<feature type="domain" description="Ketoreductase" evidence="3">
    <location>
        <begin position="6"/>
        <end position="186"/>
    </location>
</feature>
<gene>
    <name evidence="4" type="ORF">ACFFHW_08040</name>
</gene>
<dbReference type="EMBL" id="JBHLVX010000031">
    <property type="protein sequence ID" value="MFC0267935.1"/>
    <property type="molecule type" value="Genomic_DNA"/>
</dbReference>
<dbReference type="InterPro" id="IPR057326">
    <property type="entry name" value="KR_dom"/>
</dbReference>
<dbReference type="Gene3D" id="3.40.50.720">
    <property type="entry name" value="NAD(P)-binding Rossmann-like Domain"/>
    <property type="match status" value="1"/>
</dbReference>
<dbReference type="SMART" id="SM00822">
    <property type="entry name" value="PKS_KR"/>
    <property type="match status" value="1"/>
</dbReference>
<proteinExistence type="inferred from homology"/>
<name>A0ABV6G2R3_9GAMM</name>
<sequence length="250" mass="26920">MNISGNTILITGAGTGMGLAAAKAFASLGNRVLMVARNEKRLAEEAAHLPGALHFACDIADPAQVERLVQWAQSNAPELNVLFLNAGVTHTYRLFDGSPARDHAKAEMEVNFVSAVDLTHRFVPLLNGRTAPAIIVTTSGVVYAPDNTNPTYSATKAALHSYIQSMRFTLKKNGSPISLFELVAPLVDSPFSAGVVSDQKASPDEVIREMIDGLAEDRMDIRPVTSETLFDAWRRDPEEAQKMVNDATGA</sequence>
<reference evidence="4 5" key="1">
    <citation type="submission" date="2024-09" db="EMBL/GenBank/DDBJ databases">
        <authorList>
            <person name="Sun Q."/>
            <person name="Mori K."/>
        </authorList>
    </citation>
    <scope>NUCLEOTIDE SEQUENCE [LARGE SCALE GENOMIC DNA]</scope>
    <source>
        <strain evidence="4 5">CCM 7415</strain>
    </source>
</reference>
<evidence type="ECO:0000313" key="5">
    <source>
        <dbReference type="Proteomes" id="UP001589814"/>
    </source>
</evidence>
<keyword evidence="2" id="KW-0560">Oxidoreductase</keyword>
<dbReference type="SUPFAM" id="SSF51735">
    <property type="entry name" value="NAD(P)-binding Rossmann-fold domains"/>
    <property type="match status" value="1"/>
</dbReference>
<dbReference type="Pfam" id="PF00106">
    <property type="entry name" value="adh_short"/>
    <property type="match status" value="1"/>
</dbReference>
<dbReference type="RefSeq" id="WP_019953030.1">
    <property type="nucleotide sequence ID" value="NZ_JBHLVX010000031.1"/>
</dbReference>
<dbReference type="InterPro" id="IPR002347">
    <property type="entry name" value="SDR_fam"/>
</dbReference>
<dbReference type="InterPro" id="IPR036291">
    <property type="entry name" value="NAD(P)-bd_dom_sf"/>
</dbReference>
<dbReference type="PANTHER" id="PTHR44196">
    <property type="entry name" value="DEHYDROGENASE/REDUCTASE SDR FAMILY MEMBER 7B"/>
    <property type="match status" value="1"/>
</dbReference>
<evidence type="ECO:0000259" key="3">
    <source>
        <dbReference type="SMART" id="SM00822"/>
    </source>
</evidence>
<dbReference type="PROSITE" id="PS00061">
    <property type="entry name" value="ADH_SHORT"/>
    <property type="match status" value="1"/>
</dbReference>
<keyword evidence="5" id="KW-1185">Reference proteome</keyword>
<dbReference type="InterPro" id="IPR020904">
    <property type="entry name" value="Sc_DH/Rdtase_CS"/>
</dbReference>
<organism evidence="4 5">
    <name type="scientific">Kushneria aurantia</name>
    <dbReference type="NCBI Taxonomy" id="504092"/>
    <lineage>
        <taxon>Bacteria</taxon>
        <taxon>Pseudomonadati</taxon>
        <taxon>Pseudomonadota</taxon>
        <taxon>Gammaproteobacteria</taxon>
        <taxon>Oceanospirillales</taxon>
        <taxon>Halomonadaceae</taxon>
        <taxon>Kushneria</taxon>
    </lineage>
</organism>
<evidence type="ECO:0000313" key="4">
    <source>
        <dbReference type="EMBL" id="MFC0267935.1"/>
    </source>
</evidence>
<evidence type="ECO:0000256" key="1">
    <source>
        <dbReference type="ARBA" id="ARBA00006484"/>
    </source>
</evidence>
<dbReference type="PANTHER" id="PTHR44196:SF1">
    <property type="entry name" value="DEHYDROGENASE_REDUCTASE SDR FAMILY MEMBER 7B"/>
    <property type="match status" value="1"/>
</dbReference>
<protein>
    <submittedName>
        <fullName evidence="4">SDR family oxidoreductase</fullName>
    </submittedName>
</protein>
<comment type="caution">
    <text evidence="4">The sequence shown here is derived from an EMBL/GenBank/DDBJ whole genome shotgun (WGS) entry which is preliminary data.</text>
</comment>
<dbReference type="PRINTS" id="PR00081">
    <property type="entry name" value="GDHRDH"/>
</dbReference>